<proteinExistence type="predicted"/>
<dbReference type="AlphaFoldDB" id="A0A381E7F3"/>
<evidence type="ECO:0000313" key="3">
    <source>
        <dbReference type="Proteomes" id="UP000254572"/>
    </source>
</evidence>
<evidence type="ECO:0000313" key="2">
    <source>
        <dbReference type="EMBL" id="SUX22633.1"/>
    </source>
</evidence>
<dbReference type="Proteomes" id="UP000254572">
    <property type="component" value="Unassembled WGS sequence"/>
</dbReference>
<organism evidence="2 3">
    <name type="scientific">Cardiobacterium valvarum</name>
    <dbReference type="NCBI Taxonomy" id="194702"/>
    <lineage>
        <taxon>Bacteria</taxon>
        <taxon>Pseudomonadati</taxon>
        <taxon>Pseudomonadota</taxon>
        <taxon>Gammaproteobacteria</taxon>
        <taxon>Cardiobacteriales</taxon>
        <taxon>Cardiobacteriaceae</taxon>
        <taxon>Cardiobacterium</taxon>
    </lineage>
</organism>
<keyword evidence="3" id="KW-1185">Reference proteome</keyword>
<dbReference type="InterPro" id="IPR027417">
    <property type="entry name" value="P-loop_NTPase"/>
</dbReference>
<gene>
    <name evidence="2" type="ORF">NCTC13294_01301</name>
</gene>
<dbReference type="Gene3D" id="3.40.50.300">
    <property type="entry name" value="P-loop containing nucleotide triphosphate hydrolases"/>
    <property type="match status" value="1"/>
</dbReference>
<dbReference type="PANTHER" id="PTHR13696:SF99">
    <property type="entry name" value="COBYRINIC ACID AC-DIAMIDE SYNTHASE"/>
    <property type="match status" value="1"/>
</dbReference>
<feature type="domain" description="AAA" evidence="1">
    <location>
        <begin position="3"/>
        <end position="148"/>
    </location>
</feature>
<evidence type="ECO:0000259" key="1">
    <source>
        <dbReference type="Pfam" id="PF13614"/>
    </source>
</evidence>
<dbReference type="Pfam" id="PF13614">
    <property type="entry name" value="AAA_31"/>
    <property type="match status" value="1"/>
</dbReference>
<dbReference type="PANTHER" id="PTHR13696">
    <property type="entry name" value="P-LOOP CONTAINING NUCLEOSIDE TRIPHOSPHATE HYDROLASE"/>
    <property type="match status" value="1"/>
</dbReference>
<name>A0A381E7F3_9GAMM</name>
<dbReference type="RefSeq" id="WP_172542248.1">
    <property type="nucleotide sequence ID" value="NZ_JBHLZC010000005.1"/>
</dbReference>
<dbReference type="InterPro" id="IPR025669">
    <property type="entry name" value="AAA_dom"/>
</dbReference>
<protein>
    <submittedName>
        <fullName evidence="2">Putative crown gall tumor protein VirC1</fullName>
    </submittedName>
</protein>
<dbReference type="CDD" id="cd02042">
    <property type="entry name" value="ParAB_family"/>
    <property type="match status" value="1"/>
</dbReference>
<reference evidence="2 3" key="1">
    <citation type="submission" date="2018-06" db="EMBL/GenBank/DDBJ databases">
        <authorList>
            <consortium name="Pathogen Informatics"/>
            <person name="Doyle S."/>
        </authorList>
    </citation>
    <scope>NUCLEOTIDE SEQUENCE [LARGE SCALE GENOMIC DNA]</scope>
    <source>
        <strain evidence="2 3">NCTC13294</strain>
    </source>
</reference>
<sequence length="312" mass="35011">MAQIVPFISTKGSVGKTALLIQIAGFIASRGKRVLLIDADSQQSLSASFDYQLPANFTESSNEHSPMSWQDVLQAMQFDGFGKWLTGAATSRQVIRQTSVANIDIIANDDQEKWMVPRFLHSAAGAVFQLGVLIKQVKANYDYIFIDTEGTDGRDHDGRSVQNAALLAEPSQVISVTKTKIQFAMEVLRVVDVYNNALKEYAFVGKDCRPPLKFVLNEHDRSLNIAIEVLRELQEAFADNDRFACASLLQTVIPLKRKFFENFHRERIFAHQYRDSNQYDRINEVIPALAIEIFPELADTSHEPAEQQVNGG</sequence>
<accession>A0A381E7F3</accession>
<dbReference type="EMBL" id="UFUW01000001">
    <property type="protein sequence ID" value="SUX22633.1"/>
    <property type="molecule type" value="Genomic_DNA"/>
</dbReference>
<dbReference type="SUPFAM" id="SSF52540">
    <property type="entry name" value="P-loop containing nucleoside triphosphate hydrolases"/>
    <property type="match status" value="1"/>
</dbReference>
<dbReference type="InterPro" id="IPR050678">
    <property type="entry name" value="DNA_Partitioning_ATPase"/>
</dbReference>